<feature type="DNA-binding region" description="H-T-H motif" evidence="5">
    <location>
        <begin position="404"/>
        <end position="423"/>
    </location>
</feature>
<sequence length="443" mass="48477">MATKTAPTKAESVVDEEQTTTRTTTTKTAAKKAAPAKAAPKKAAPKTKAATTKKAAAPAGDDAEADDVETVDDVDTADTDVAETPDVADDAAPEAVATEDTDEDAAPITVAEPLPQGALVLSMSDDEDEVPVYSSAITGATADPVKDYLKQIGKVALLNAAEEVELAMRIEAGLFAEEKLSHLSEQEKRTQLGRELLWVAKDGQRAKSHLLGANLRLVVSLAKRYTGRGMQFLDLIQEGNLGLIRAVEKFDYTKGFKFSTYATWWIRQAITRAMADQARTIRIPVHMVEVINKLARVQRQMLQDLGREPTPEELSRELDMTPEKVIEVQKYGREPISLHTPLGEDGDSEFGDLIEDTEAVVPADAVGFTMLQKQLESLLDSLSEREAGVIRMRFGLGDGMPKTLDQIGDTFGVTRERIRQIESKTMAKLRHPSRSQSLRDYLE</sequence>
<dbReference type="InterPro" id="IPR028630">
    <property type="entry name" value="Sigma70_RpoD"/>
</dbReference>
<dbReference type="RefSeq" id="WP_128498935.1">
    <property type="nucleotide sequence ID" value="NZ_RZNC01000003.1"/>
</dbReference>
<dbReference type="InterPro" id="IPR050239">
    <property type="entry name" value="Sigma-70_RNA_pol_init_factors"/>
</dbReference>
<feature type="short sequence motif" description="Interaction with polymerase core subunit RpoC" evidence="5">
    <location>
        <begin position="234"/>
        <end position="237"/>
    </location>
</feature>
<name>A0A444QBK5_9MICO</name>
<dbReference type="Pfam" id="PF04545">
    <property type="entry name" value="Sigma70_r4"/>
    <property type="match status" value="1"/>
</dbReference>
<comment type="caution">
    <text evidence="9">The sequence shown here is derived from an EMBL/GenBank/DDBJ whole genome shotgun (WGS) entry which is preliminary data.</text>
</comment>
<keyword evidence="1 5" id="KW-0805">Transcription regulation</keyword>
<dbReference type="InterPro" id="IPR012760">
    <property type="entry name" value="RNA_pol_sigma_RpoD_C"/>
</dbReference>
<feature type="region of interest" description="Sigma-70 factor domain-2" evidence="5">
    <location>
        <begin position="210"/>
        <end position="280"/>
    </location>
</feature>
<evidence type="ECO:0000256" key="6">
    <source>
        <dbReference type="SAM" id="MobiDB-lite"/>
    </source>
</evidence>
<keyword evidence="2 5" id="KW-0731">Sigma factor</keyword>
<dbReference type="EMBL" id="RZNC01000003">
    <property type="protein sequence ID" value="RWZ61446.1"/>
    <property type="molecule type" value="Genomic_DNA"/>
</dbReference>
<feature type="compositionally biased region" description="Low complexity" evidence="6">
    <location>
        <begin position="46"/>
        <end position="60"/>
    </location>
</feature>
<dbReference type="NCBIfam" id="TIGR02393">
    <property type="entry name" value="RpoD_Cterm"/>
    <property type="match status" value="1"/>
</dbReference>
<dbReference type="PANTHER" id="PTHR30603">
    <property type="entry name" value="RNA POLYMERASE SIGMA FACTOR RPO"/>
    <property type="match status" value="1"/>
</dbReference>
<evidence type="ECO:0000256" key="5">
    <source>
        <dbReference type="HAMAP-Rule" id="MF_00963"/>
    </source>
</evidence>
<dbReference type="InterPro" id="IPR014284">
    <property type="entry name" value="RNA_pol_sigma-70_dom"/>
</dbReference>
<evidence type="ECO:0000256" key="3">
    <source>
        <dbReference type="ARBA" id="ARBA00023125"/>
    </source>
</evidence>
<feature type="region of interest" description="Sigma-70 factor domain-4" evidence="5">
    <location>
        <begin position="378"/>
        <end position="431"/>
    </location>
</feature>
<evidence type="ECO:0000259" key="8">
    <source>
        <dbReference type="PROSITE" id="PS00716"/>
    </source>
</evidence>
<gene>
    <name evidence="5" type="primary">sigA</name>
    <name evidence="9" type="ORF">ELQ92_10670</name>
</gene>
<feature type="domain" description="RNA polymerase sigma-70" evidence="7">
    <location>
        <begin position="234"/>
        <end position="247"/>
    </location>
</feature>
<dbReference type="Gene3D" id="1.10.10.10">
    <property type="entry name" value="Winged helix-like DNA-binding domain superfamily/Winged helix DNA-binding domain"/>
    <property type="match status" value="2"/>
</dbReference>
<dbReference type="InterPro" id="IPR036388">
    <property type="entry name" value="WH-like_DNA-bd_sf"/>
</dbReference>
<dbReference type="InterPro" id="IPR007627">
    <property type="entry name" value="RNA_pol_sigma70_r2"/>
</dbReference>
<dbReference type="SUPFAM" id="SSF88946">
    <property type="entry name" value="Sigma2 domain of RNA polymerase sigma factors"/>
    <property type="match status" value="1"/>
</dbReference>
<keyword evidence="3 5" id="KW-0238">DNA-binding</keyword>
<dbReference type="InterPro" id="IPR013324">
    <property type="entry name" value="RNA_pol_sigma_r3/r4-like"/>
</dbReference>
<dbReference type="GO" id="GO:0006352">
    <property type="term" value="P:DNA-templated transcription initiation"/>
    <property type="evidence" value="ECO:0007669"/>
    <property type="project" value="UniProtKB-UniRule"/>
</dbReference>
<feature type="compositionally biased region" description="Acidic residues" evidence="6">
    <location>
        <begin position="61"/>
        <end position="105"/>
    </location>
</feature>
<dbReference type="NCBIfam" id="NF004561">
    <property type="entry name" value="PRK05901.1-3"/>
    <property type="match status" value="1"/>
</dbReference>
<dbReference type="PROSITE" id="PS00715">
    <property type="entry name" value="SIGMA70_1"/>
    <property type="match status" value="1"/>
</dbReference>
<evidence type="ECO:0000256" key="2">
    <source>
        <dbReference type="ARBA" id="ARBA00023082"/>
    </source>
</evidence>
<dbReference type="InterPro" id="IPR009042">
    <property type="entry name" value="RNA_pol_sigma70_r1_2"/>
</dbReference>
<dbReference type="InterPro" id="IPR000943">
    <property type="entry name" value="RNA_pol_sigma70"/>
</dbReference>
<keyword evidence="10" id="KW-1185">Reference proteome</keyword>
<keyword evidence="5" id="KW-0963">Cytoplasm</keyword>
<accession>A0A444QBK5</accession>
<proteinExistence type="inferred from homology"/>
<dbReference type="SUPFAM" id="SSF88659">
    <property type="entry name" value="Sigma3 and sigma4 domains of RNA polymerase sigma factors"/>
    <property type="match status" value="2"/>
</dbReference>
<dbReference type="Pfam" id="PF04539">
    <property type="entry name" value="Sigma70_r3"/>
    <property type="match status" value="1"/>
</dbReference>
<dbReference type="FunFam" id="1.10.10.10:FF:000002">
    <property type="entry name" value="RNA polymerase sigma factor SigA"/>
    <property type="match status" value="1"/>
</dbReference>
<organism evidence="9 10">
    <name type="scientific">Labedella populi</name>
    <dbReference type="NCBI Taxonomy" id="2498850"/>
    <lineage>
        <taxon>Bacteria</taxon>
        <taxon>Bacillati</taxon>
        <taxon>Actinomycetota</taxon>
        <taxon>Actinomycetes</taxon>
        <taxon>Micrococcales</taxon>
        <taxon>Microbacteriaceae</taxon>
        <taxon>Labedella</taxon>
    </lineage>
</organism>
<dbReference type="InterPro" id="IPR007630">
    <property type="entry name" value="RNA_pol_sigma70_r4"/>
</dbReference>
<dbReference type="InterPro" id="IPR013325">
    <property type="entry name" value="RNA_pol_sigma_r2"/>
</dbReference>
<dbReference type="FunFam" id="1.10.601.10:FF:000003">
    <property type="entry name" value="RNA polymerase sigma factor SigA"/>
    <property type="match status" value="1"/>
</dbReference>
<dbReference type="FunFam" id="1.10.10.10:FF:000004">
    <property type="entry name" value="RNA polymerase sigma factor SigA"/>
    <property type="match status" value="1"/>
</dbReference>
<feature type="region of interest" description="Disordered" evidence="6">
    <location>
        <begin position="1"/>
        <end position="109"/>
    </location>
</feature>
<dbReference type="GO" id="GO:0016987">
    <property type="term" value="F:sigma factor activity"/>
    <property type="evidence" value="ECO:0007669"/>
    <property type="project" value="UniProtKB-UniRule"/>
</dbReference>
<dbReference type="Pfam" id="PF00140">
    <property type="entry name" value="Sigma70_r1_2"/>
    <property type="match status" value="1"/>
</dbReference>
<dbReference type="PRINTS" id="PR00046">
    <property type="entry name" value="SIGMA70FCT"/>
</dbReference>
<dbReference type="HAMAP" id="MF_00963">
    <property type="entry name" value="Sigma70_RpoD_SigA"/>
    <property type="match status" value="1"/>
</dbReference>
<keyword evidence="4 5" id="KW-0804">Transcription</keyword>
<evidence type="ECO:0000313" key="10">
    <source>
        <dbReference type="Proteomes" id="UP000288603"/>
    </source>
</evidence>
<feature type="domain" description="RNA polymerase sigma-70" evidence="8">
    <location>
        <begin position="403"/>
        <end position="429"/>
    </location>
</feature>
<dbReference type="Pfam" id="PF04542">
    <property type="entry name" value="Sigma70_r2"/>
    <property type="match status" value="1"/>
</dbReference>
<dbReference type="OrthoDB" id="9809557at2"/>
<comment type="function">
    <text evidence="5">Sigma factors are initiation factors that promote the attachment of RNA polymerase to specific initiation sites and are then released. This sigma factor is the primary sigma factor during exponential growth.</text>
</comment>
<evidence type="ECO:0000256" key="1">
    <source>
        <dbReference type="ARBA" id="ARBA00023015"/>
    </source>
</evidence>
<dbReference type="Proteomes" id="UP000288603">
    <property type="component" value="Unassembled WGS sequence"/>
</dbReference>
<dbReference type="PROSITE" id="PS00716">
    <property type="entry name" value="SIGMA70_2"/>
    <property type="match status" value="1"/>
</dbReference>
<evidence type="ECO:0000259" key="7">
    <source>
        <dbReference type="PROSITE" id="PS00715"/>
    </source>
</evidence>
<comment type="subcellular location">
    <subcellularLocation>
        <location evidence="5">Cytoplasm</location>
    </subcellularLocation>
</comment>
<dbReference type="GO" id="GO:0003677">
    <property type="term" value="F:DNA binding"/>
    <property type="evidence" value="ECO:0007669"/>
    <property type="project" value="UniProtKB-UniRule"/>
</dbReference>
<comment type="similarity">
    <text evidence="5">Belongs to the sigma-70 factor family. RpoD/SigA subfamily.</text>
</comment>
<dbReference type="NCBIfam" id="TIGR02937">
    <property type="entry name" value="sigma70-ECF"/>
    <property type="match status" value="1"/>
</dbReference>
<dbReference type="AlphaFoldDB" id="A0A444QBK5"/>
<dbReference type="FunFam" id="1.10.601.10:FF:000001">
    <property type="entry name" value="RNA polymerase sigma factor SigA"/>
    <property type="match status" value="1"/>
</dbReference>
<dbReference type="InterPro" id="IPR007624">
    <property type="entry name" value="RNA_pol_sigma70_r3"/>
</dbReference>
<dbReference type="PANTHER" id="PTHR30603:SF59">
    <property type="entry name" value="RNA POLYMERASE PRINCIPAL SIGMA FACTOR HRDA"/>
    <property type="match status" value="1"/>
</dbReference>
<feature type="region of interest" description="Sigma-70 factor domain-3" evidence="5">
    <location>
        <begin position="289"/>
        <end position="365"/>
    </location>
</feature>
<dbReference type="GO" id="GO:0005737">
    <property type="term" value="C:cytoplasm"/>
    <property type="evidence" value="ECO:0007669"/>
    <property type="project" value="UniProtKB-SubCell"/>
</dbReference>
<dbReference type="CDD" id="cd06171">
    <property type="entry name" value="Sigma70_r4"/>
    <property type="match status" value="1"/>
</dbReference>
<reference evidence="9 10" key="1">
    <citation type="submission" date="2018-12" db="EMBL/GenBank/DDBJ databases">
        <authorList>
            <person name="Li F."/>
        </authorList>
    </citation>
    <scope>NUCLEOTIDE SEQUENCE [LARGE SCALE GENOMIC DNA]</scope>
    <source>
        <strain evidence="9 10">8H24J-4-2</strain>
    </source>
</reference>
<evidence type="ECO:0000256" key="4">
    <source>
        <dbReference type="ARBA" id="ARBA00023163"/>
    </source>
</evidence>
<dbReference type="Gene3D" id="1.10.601.10">
    <property type="entry name" value="RNA Polymerase Primary Sigma Factor"/>
    <property type="match status" value="2"/>
</dbReference>
<feature type="compositionally biased region" description="Low complexity" evidence="6">
    <location>
        <begin position="20"/>
        <end position="38"/>
    </location>
</feature>
<comment type="subunit">
    <text evidence="5">Interacts transiently with the RNA polymerase catalytic core.</text>
</comment>
<protein>
    <recommendedName>
        <fullName evidence="5">RNA polymerase sigma factor SigA</fullName>
    </recommendedName>
</protein>
<evidence type="ECO:0000313" key="9">
    <source>
        <dbReference type="EMBL" id="RWZ61446.1"/>
    </source>
</evidence>